<evidence type="ECO:0000313" key="3">
    <source>
        <dbReference type="Proteomes" id="UP001172159"/>
    </source>
</evidence>
<organism evidence="2 3">
    <name type="scientific">Apiosordaria backusii</name>
    <dbReference type="NCBI Taxonomy" id="314023"/>
    <lineage>
        <taxon>Eukaryota</taxon>
        <taxon>Fungi</taxon>
        <taxon>Dikarya</taxon>
        <taxon>Ascomycota</taxon>
        <taxon>Pezizomycotina</taxon>
        <taxon>Sordariomycetes</taxon>
        <taxon>Sordariomycetidae</taxon>
        <taxon>Sordariales</taxon>
        <taxon>Lasiosphaeriaceae</taxon>
        <taxon>Apiosordaria</taxon>
    </lineage>
</organism>
<accession>A0AA40B2I6</accession>
<dbReference type="Proteomes" id="UP001172159">
    <property type="component" value="Unassembled WGS sequence"/>
</dbReference>
<feature type="region of interest" description="Disordered" evidence="1">
    <location>
        <begin position="195"/>
        <end position="248"/>
    </location>
</feature>
<evidence type="ECO:0000256" key="1">
    <source>
        <dbReference type="SAM" id="MobiDB-lite"/>
    </source>
</evidence>
<feature type="compositionally biased region" description="Low complexity" evidence="1">
    <location>
        <begin position="213"/>
        <end position="224"/>
    </location>
</feature>
<dbReference type="AlphaFoldDB" id="A0AA40B2I6"/>
<comment type="caution">
    <text evidence="2">The sequence shown here is derived from an EMBL/GenBank/DDBJ whole genome shotgun (WGS) entry which is preliminary data.</text>
</comment>
<protein>
    <submittedName>
        <fullName evidence="2">Uncharacterized protein</fullName>
    </submittedName>
</protein>
<feature type="compositionally biased region" description="Basic and acidic residues" evidence="1">
    <location>
        <begin position="195"/>
        <end position="210"/>
    </location>
</feature>
<evidence type="ECO:0000313" key="2">
    <source>
        <dbReference type="EMBL" id="KAK0726466.1"/>
    </source>
</evidence>
<proteinExistence type="predicted"/>
<dbReference type="EMBL" id="JAUKTV010000010">
    <property type="protein sequence ID" value="KAK0726466.1"/>
    <property type="molecule type" value="Genomic_DNA"/>
</dbReference>
<reference evidence="2" key="1">
    <citation type="submission" date="2023-06" db="EMBL/GenBank/DDBJ databases">
        <title>Genome-scale phylogeny and comparative genomics of the fungal order Sordariales.</title>
        <authorList>
            <consortium name="Lawrence Berkeley National Laboratory"/>
            <person name="Hensen N."/>
            <person name="Bonometti L."/>
            <person name="Westerberg I."/>
            <person name="Brannstrom I.O."/>
            <person name="Guillou S."/>
            <person name="Cros-Aarteil S."/>
            <person name="Calhoun S."/>
            <person name="Haridas S."/>
            <person name="Kuo A."/>
            <person name="Mondo S."/>
            <person name="Pangilinan J."/>
            <person name="Riley R."/>
            <person name="Labutti K."/>
            <person name="Andreopoulos B."/>
            <person name="Lipzen A."/>
            <person name="Chen C."/>
            <person name="Yanf M."/>
            <person name="Daum C."/>
            <person name="Ng V."/>
            <person name="Clum A."/>
            <person name="Steindorff A."/>
            <person name="Ohm R."/>
            <person name="Martin F."/>
            <person name="Silar P."/>
            <person name="Natvig D."/>
            <person name="Lalanne C."/>
            <person name="Gautier V."/>
            <person name="Ament-Velasquez S.L."/>
            <person name="Kruys A."/>
            <person name="Hutchinson M.I."/>
            <person name="Powell A.J."/>
            <person name="Barry K."/>
            <person name="Miller A.N."/>
            <person name="Grigoriev I.V."/>
            <person name="Debuchy R."/>
            <person name="Gladieux P."/>
            <person name="Thoren M.H."/>
            <person name="Johannesson H."/>
        </authorList>
    </citation>
    <scope>NUCLEOTIDE SEQUENCE</scope>
    <source>
        <strain evidence="2">CBS 540.89</strain>
    </source>
</reference>
<keyword evidence="3" id="KW-1185">Reference proteome</keyword>
<name>A0AA40B2I6_9PEZI</name>
<gene>
    <name evidence="2" type="ORF">B0T21DRAFT_385710</name>
</gene>
<sequence length="248" mass="27642">MKPTLTTFQAKPKLPDLPPSYIDICSPFTPRAYSCCQCGNTQHELSFVKGKTVTSCPSLHDPRACIPSHNGETHGCHVWDHLSKPALTQRTPAVFLCATCNAEHSVHEILTQTTVTCECGAPSLEAVYDQFGTILLWSRGDPSVYDLRDAKKVVEARRRLREVGAMPWTEFEARLQEYFEVAGELELSDQVDKIEQSTKRFESSPKELGIRTEMSPSPSLSPSMSPSPSPPPSEEMSSLEEIKMRSER</sequence>